<protein>
    <submittedName>
        <fullName evidence="1">Uncharacterized protein</fullName>
    </submittedName>
</protein>
<dbReference type="EMBL" id="VSSQ01113213">
    <property type="protein sequence ID" value="MPN49717.1"/>
    <property type="molecule type" value="Genomic_DNA"/>
</dbReference>
<evidence type="ECO:0000313" key="1">
    <source>
        <dbReference type="EMBL" id="MPN49717.1"/>
    </source>
</evidence>
<accession>A0A645IEM1</accession>
<sequence length="94" mass="11076">MEKDRNPAPKDDILSRMVELLLLSDEEAEVLYDLAAKSKNTPTVSKDLPEYIMDRDIVRVALRTAKDVDATDEEWQEFIARLEERRRRIQEDEK</sequence>
<comment type="caution">
    <text evidence="1">The sequence shown here is derived from an EMBL/GenBank/DDBJ whole genome shotgun (WGS) entry which is preliminary data.</text>
</comment>
<gene>
    <name evidence="1" type="ORF">SDC9_197339</name>
</gene>
<reference evidence="1" key="1">
    <citation type="submission" date="2019-08" db="EMBL/GenBank/DDBJ databases">
        <authorList>
            <person name="Kucharzyk K."/>
            <person name="Murdoch R.W."/>
            <person name="Higgins S."/>
            <person name="Loffler F."/>
        </authorList>
    </citation>
    <scope>NUCLEOTIDE SEQUENCE</scope>
</reference>
<name>A0A645IEM1_9ZZZZ</name>
<organism evidence="1">
    <name type="scientific">bioreactor metagenome</name>
    <dbReference type="NCBI Taxonomy" id="1076179"/>
    <lineage>
        <taxon>unclassified sequences</taxon>
        <taxon>metagenomes</taxon>
        <taxon>ecological metagenomes</taxon>
    </lineage>
</organism>
<dbReference type="AlphaFoldDB" id="A0A645IEM1"/>
<proteinExistence type="predicted"/>